<protein>
    <submittedName>
        <fullName evidence="6">2-dehydro-3-deoxyphosphogluconate aldolase/(4S)-4-hydroxy-2-oxoglutarate aldolase</fullName>
    </submittedName>
</protein>
<dbReference type="AlphaFoldDB" id="A0A4R6SZS6"/>
<dbReference type="InterPro" id="IPR013785">
    <property type="entry name" value="Aldolase_TIM"/>
</dbReference>
<keyword evidence="5" id="KW-0119">Carbohydrate metabolism</keyword>
<organism evidence="6 7">
    <name type="scientific">Pedobacter metabolipauper</name>
    <dbReference type="NCBI Taxonomy" id="425513"/>
    <lineage>
        <taxon>Bacteria</taxon>
        <taxon>Pseudomonadati</taxon>
        <taxon>Bacteroidota</taxon>
        <taxon>Sphingobacteriia</taxon>
        <taxon>Sphingobacteriales</taxon>
        <taxon>Sphingobacteriaceae</taxon>
        <taxon>Pedobacter</taxon>
    </lineage>
</organism>
<dbReference type="GO" id="GO:0016829">
    <property type="term" value="F:lyase activity"/>
    <property type="evidence" value="ECO:0007669"/>
    <property type="project" value="UniProtKB-KW"/>
</dbReference>
<dbReference type="Pfam" id="PF01081">
    <property type="entry name" value="Aldolase"/>
    <property type="match status" value="1"/>
</dbReference>
<dbReference type="InterPro" id="IPR000887">
    <property type="entry name" value="Aldlse_KDPG_KHG"/>
</dbReference>
<comment type="subunit">
    <text evidence="3">Homotrimer.</text>
</comment>
<reference evidence="6 7" key="1">
    <citation type="submission" date="2019-03" db="EMBL/GenBank/DDBJ databases">
        <title>Genomic Encyclopedia of Archaeal and Bacterial Type Strains, Phase II (KMG-II): from individual species to whole genera.</title>
        <authorList>
            <person name="Goeker M."/>
        </authorList>
    </citation>
    <scope>NUCLEOTIDE SEQUENCE [LARGE SCALE GENOMIC DNA]</scope>
    <source>
        <strain evidence="6 7">DSM 19035</strain>
    </source>
</reference>
<dbReference type="OrthoDB" id="9802667at2"/>
<evidence type="ECO:0000256" key="5">
    <source>
        <dbReference type="ARBA" id="ARBA00023277"/>
    </source>
</evidence>
<name>A0A4R6SZS6_9SPHI</name>
<evidence type="ECO:0000256" key="4">
    <source>
        <dbReference type="ARBA" id="ARBA00023239"/>
    </source>
</evidence>
<keyword evidence="4" id="KW-0456">Lyase</keyword>
<dbReference type="Gene3D" id="3.20.20.70">
    <property type="entry name" value="Aldolase class I"/>
    <property type="match status" value="1"/>
</dbReference>
<keyword evidence="7" id="KW-1185">Reference proteome</keyword>
<dbReference type="PANTHER" id="PTHR30246:SF1">
    <property type="entry name" value="2-DEHYDRO-3-DEOXY-6-PHOSPHOGALACTONATE ALDOLASE-RELATED"/>
    <property type="match status" value="1"/>
</dbReference>
<proteinExistence type="inferred from homology"/>
<dbReference type="CDD" id="cd00452">
    <property type="entry name" value="KDPG_aldolase"/>
    <property type="match status" value="1"/>
</dbReference>
<evidence type="ECO:0000256" key="1">
    <source>
        <dbReference type="ARBA" id="ARBA00004761"/>
    </source>
</evidence>
<comment type="similarity">
    <text evidence="2">Belongs to the KHG/KDPG aldolase family.</text>
</comment>
<dbReference type="Proteomes" id="UP000295620">
    <property type="component" value="Unassembled WGS sequence"/>
</dbReference>
<evidence type="ECO:0000256" key="2">
    <source>
        <dbReference type="ARBA" id="ARBA00006906"/>
    </source>
</evidence>
<comment type="pathway">
    <text evidence="1">Carbohydrate acid metabolism.</text>
</comment>
<evidence type="ECO:0000313" key="7">
    <source>
        <dbReference type="Proteomes" id="UP000295620"/>
    </source>
</evidence>
<comment type="caution">
    <text evidence="6">The sequence shown here is derived from an EMBL/GenBank/DDBJ whole genome shotgun (WGS) entry which is preliminary data.</text>
</comment>
<dbReference type="PANTHER" id="PTHR30246">
    <property type="entry name" value="2-KETO-3-DEOXY-6-PHOSPHOGLUCONATE ALDOLASE"/>
    <property type="match status" value="1"/>
</dbReference>
<dbReference type="EMBL" id="SNYC01000003">
    <property type="protein sequence ID" value="TDQ11612.1"/>
    <property type="molecule type" value="Genomic_DNA"/>
</dbReference>
<accession>A0A4R6SZS6</accession>
<dbReference type="RefSeq" id="WP_133574672.1">
    <property type="nucleotide sequence ID" value="NZ_SNYC01000003.1"/>
</dbReference>
<gene>
    <name evidence="6" type="ORF">ATK78_0735</name>
</gene>
<evidence type="ECO:0000256" key="3">
    <source>
        <dbReference type="ARBA" id="ARBA00011233"/>
    </source>
</evidence>
<sequence length="217" mass="23874">MKLTALEVIEKYPVIPVYYHDDAETCLSVVKACYDGGIRVFEFTNRGANAVQNFSRLLEYRNNHLPDLKLGIGTIKTVEQAETYITMGADFIVSPIVKASLAKVSADHGVFWIPGCMTPTEINLAEELGAALVKLFPGDTLKPGFLKAVKPLFPNLKFMPTGGVDLEKGNIDSWLDAGVTALGFGSRLFQSLGTADDYKWLTKRCEELINLVVVRTL</sequence>
<evidence type="ECO:0000313" key="6">
    <source>
        <dbReference type="EMBL" id="TDQ11612.1"/>
    </source>
</evidence>
<dbReference type="SUPFAM" id="SSF51569">
    <property type="entry name" value="Aldolase"/>
    <property type="match status" value="1"/>
</dbReference>